<dbReference type="PANTHER" id="PTHR43792">
    <property type="entry name" value="GNAT FAMILY, PUTATIVE (AFU_ORTHOLOGUE AFUA_3G00765)-RELATED-RELATED"/>
    <property type="match status" value="1"/>
</dbReference>
<dbReference type="SUPFAM" id="SSF55729">
    <property type="entry name" value="Acyl-CoA N-acyltransferases (Nat)"/>
    <property type="match status" value="2"/>
</dbReference>
<sequence length="390" mass="41782">MTAQQPAPPPTSPARTAIDWPVSLATPRLTLRPVAEPDVPDVVRLWTDPEVRRHLGGPVAEDVVRARRSHCVGARGVFSVVRTADGAVLGLAVAAPDARDGRTEVSYQFLPEHWGKGYAREAVAAVVDWAGSGVRSSASGVVAVTQAANRRSRRLLEGLGATVADTFVEWGEPQVLYVFGAGVDASVTATLRVPGADGLPGMVLRPWRDDDAAALIDVYRDPLMRRWTRMPVSDRADAARWLEVRHRGWERGDYLSFAVVEQGEGALSGLVANVVVKGPRAATGVGEVGYWTAARARGRGVASRALDALTDWAFGTFGGGGLHWLHLLHQVDNAASCRVAEKTGYELNAVLPVRPPFPAPGHLHVRRRVTLGSAEKSATSNVISRPLPAR</sequence>
<dbReference type="InterPro" id="IPR016181">
    <property type="entry name" value="Acyl_CoA_acyltransferase"/>
</dbReference>
<feature type="domain" description="N-acetyltransferase" evidence="1">
    <location>
        <begin position="202"/>
        <end position="372"/>
    </location>
</feature>
<dbReference type="EMBL" id="BMNG01000010">
    <property type="protein sequence ID" value="GGO49178.1"/>
    <property type="molecule type" value="Genomic_DNA"/>
</dbReference>
<comment type="caution">
    <text evidence="2">The sequence shown here is derived from an EMBL/GenBank/DDBJ whole genome shotgun (WGS) entry which is preliminary data.</text>
</comment>
<dbReference type="PROSITE" id="PS51186">
    <property type="entry name" value="GNAT"/>
    <property type="match status" value="2"/>
</dbReference>
<evidence type="ECO:0000313" key="3">
    <source>
        <dbReference type="Proteomes" id="UP000656881"/>
    </source>
</evidence>
<dbReference type="RefSeq" id="WP_306309911.1">
    <property type="nucleotide sequence ID" value="NZ_BMNG01000010.1"/>
</dbReference>
<proteinExistence type="predicted"/>
<organism evidence="2 3">
    <name type="scientific">Streptomyces lasiicapitis</name>
    <dbReference type="NCBI Taxonomy" id="1923961"/>
    <lineage>
        <taxon>Bacteria</taxon>
        <taxon>Bacillati</taxon>
        <taxon>Actinomycetota</taxon>
        <taxon>Actinomycetes</taxon>
        <taxon>Kitasatosporales</taxon>
        <taxon>Streptomycetaceae</taxon>
        <taxon>Streptomyces</taxon>
    </lineage>
</organism>
<feature type="domain" description="N-acetyltransferase" evidence="1">
    <location>
        <begin position="29"/>
        <end position="182"/>
    </location>
</feature>
<accession>A0ABQ2MBG7</accession>
<keyword evidence="3" id="KW-1185">Reference proteome</keyword>
<protein>
    <recommendedName>
        <fullName evidence="1">N-acetyltransferase domain-containing protein</fullName>
    </recommendedName>
</protein>
<name>A0ABQ2MBG7_9ACTN</name>
<evidence type="ECO:0000313" key="2">
    <source>
        <dbReference type="EMBL" id="GGO49178.1"/>
    </source>
</evidence>
<evidence type="ECO:0000259" key="1">
    <source>
        <dbReference type="PROSITE" id="PS51186"/>
    </source>
</evidence>
<gene>
    <name evidence="2" type="ORF">GCM10012286_46530</name>
</gene>
<dbReference type="Proteomes" id="UP000656881">
    <property type="component" value="Unassembled WGS sequence"/>
</dbReference>
<dbReference type="InterPro" id="IPR051531">
    <property type="entry name" value="N-acetyltransferase"/>
</dbReference>
<dbReference type="Pfam" id="PF13302">
    <property type="entry name" value="Acetyltransf_3"/>
    <property type="match status" value="2"/>
</dbReference>
<reference evidence="3" key="1">
    <citation type="journal article" date="2019" name="Int. J. Syst. Evol. Microbiol.">
        <title>The Global Catalogue of Microorganisms (GCM) 10K type strain sequencing project: providing services to taxonomists for standard genome sequencing and annotation.</title>
        <authorList>
            <consortium name="The Broad Institute Genomics Platform"/>
            <consortium name="The Broad Institute Genome Sequencing Center for Infectious Disease"/>
            <person name="Wu L."/>
            <person name="Ma J."/>
        </authorList>
    </citation>
    <scope>NUCLEOTIDE SEQUENCE [LARGE SCALE GENOMIC DNA]</scope>
    <source>
        <strain evidence="3">CGMCC 4.7349</strain>
    </source>
</reference>
<dbReference type="InterPro" id="IPR000182">
    <property type="entry name" value="GNAT_dom"/>
</dbReference>
<dbReference type="Gene3D" id="3.40.630.30">
    <property type="match status" value="2"/>
</dbReference>
<dbReference type="PANTHER" id="PTHR43792:SF16">
    <property type="entry name" value="N-ACETYLTRANSFERASE DOMAIN-CONTAINING PROTEIN"/>
    <property type="match status" value="1"/>
</dbReference>